<sequence length="81" mass="8751">MLSDQAVKDVLAQLLDLDETTLTPDRALAELDGWDSVNALRVLVFLERELGTSIDYERFMAAGSLGELTALVADTGTGVRP</sequence>
<dbReference type="Pfam" id="PF00550">
    <property type="entry name" value="PP-binding"/>
    <property type="match status" value="1"/>
</dbReference>
<evidence type="ECO:0000259" key="1">
    <source>
        <dbReference type="PROSITE" id="PS50075"/>
    </source>
</evidence>
<evidence type="ECO:0000313" key="3">
    <source>
        <dbReference type="Proteomes" id="UP000317940"/>
    </source>
</evidence>
<dbReference type="AlphaFoldDB" id="A0A561UJU7"/>
<dbReference type="Gene3D" id="1.10.1200.10">
    <property type="entry name" value="ACP-like"/>
    <property type="match status" value="1"/>
</dbReference>
<name>A0A561UJU7_9ACTN</name>
<protein>
    <submittedName>
        <fullName evidence="2">Acyl carrier protein</fullName>
    </submittedName>
</protein>
<organism evidence="2 3">
    <name type="scientific">Kitasatospora viridis</name>
    <dbReference type="NCBI Taxonomy" id="281105"/>
    <lineage>
        <taxon>Bacteria</taxon>
        <taxon>Bacillati</taxon>
        <taxon>Actinomycetota</taxon>
        <taxon>Actinomycetes</taxon>
        <taxon>Kitasatosporales</taxon>
        <taxon>Streptomycetaceae</taxon>
        <taxon>Kitasatospora</taxon>
    </lineage>
</organism>
<dbReference type="EMBL" id="VIWT01000001">
    <property type="protein sequence ID" value="TWF99638.1"/>
    <property type="molecule type" value="Genomic_DNA"/>
</dbReference>
<dbReference type="OrthoDB" id="9811033at2"/>
<reference evidence="2 3" key="1">
    <citation type="submission" date="2019-06" db="EMBL/GenBank/DDBJ databases">
        <title>Sequencing the genomes of 1000 actinobacteria strains.</title>
        <authorList>
            <person name="Klenk H.-P."/>
        </authorList>
    </citation>
    <scope>NUCLEOTIDE SEQUENCE [LARGE SCALE GENOMIC DNA]</scope>
    <source>
        <strain evidence="2 3">DSM 44826</strain>
    </source>
</reference>
<feature type="domain" description="Carrier" evidence="1">
    <location>
        <begin position="1"/>
        <end position="76"/>
    </location>
</feature>
<dbReference type="PROSITE" id="PS50075">
    <property type="entry name" value="CARRIER"/>
    <property type="match status" value="1"/>
</dbReference>
<dbReference type="InterPro" id="IPR036736">
    <property type="entry name" value="ACP-like_sf"/>
</dbReference>
<dbReference type="RefSeq" id="WP_145905861.1">
    <property type="nucleotide sequence ID" value="NZ_BAAAMZ010000006.1"/>
</dbReference>
<gene>
    <name evidence="2" type="ORF">FHX73_113485</name>
</gene>
<dbReference type="InterPro" id="IPR009081">
    <property type="entry name" value="PP-bd_ACP"/>
</dbReference>
<keyword evidence="3" id="KW-1185">Reference proteome</keyword>
<proteinExistence type="predicted"/>
<accession>A0A561UJU7</accession>
<dbReference type="SUPFAM" id="SSF47336">
    <property type="entry name" value="ACP-like"/>
    <property type="match status" value="1"/>
</dbReference>
<dbReference type="Proteomes" id="UP000317940">
    <property type="component" value="Unassembled WGS sequence"/>
</dbReference>
<comment type="caution">
    <text evidence="2">The sequence shown here is derived from an EMBL/GenBank/DDBJ whole genome shotgun (WGS) entry which is preliminary data.</text>
</comment>
<evidence type="ECO:0000313" key="2">
    <source>
        <dbReference type="EMBL" id="TWF99638.1"/>
    </source>
</evidence>